<protein>
    <submittedName>
        <fullName evidence="2">Uncharacterized protein</fullName>
    </submittedName>
</protein>
<accession>A0A7S3BWD5</accession>
<sequence>MQQEFQQEFQDIVCEPTAAHKCEQCGDEDLDQVYCSTTGSRQEVRCLVGGRMNSSEQEGYTTFQSCSEASSTFGGVVKFELLMILLFVVSYSFASKRKKKLLAIQHHRIASYLSH</sequence>
<proteinExistence type="predicted"/>
<feature type="transmembrane region" description="Helical" evidence="1">
    <location>
        <begin position="73"/>
        <end position="94"/>
    </location>
</feature>
<reference evidence="2" key="1">
    <citation type="submission" date="2021-01" db="EMBL/GenBank/DDBJ databases">
        <authorList>
            <person name="Corre E."/>
            <person name="Pelletier E."/>
            <person name="Niang G."/>
            <person name="Scheremetjew M."/>
            <person name="Finn R."/>
            <person name="Kale V."/>
            <person name="Holt S."/>
            <person name="Cochrane G."/>
            <person name="Meng A."/>
            <person name="Brown T."/>
            <person name="Cohen L."/>
        </authorList>
    </citation>
    <scope>NUCLEOTIDE SEQUENCE</scope>
    <source>
        <strain evidence="2">CCMP281</strain>
    </source>
</reference>
<dbReference type="AlphaFoldDB" id="A0A7S3BWD5"/>
<keyword evidence="1" id="KW-1133">Transmembrane helix</keyword>
<organism evidence="2">
    <name type="scientific">Haptolina ericina</name>
    <dbReference type="NCBI Taxonomy" id="156174"/>
    <lineage>
        <taxon>Eukaryota</taxon>
        <taxon>Haptista</taxon>
        <taxon>Haptophyta</taxon>
        <taxon>Prymnesiophyceae</taxon>
        <taxon>Prymnesiales</taxon>
        <taxon>Prymnesiaceae</taxon>
        <taxon>Haptolina</taxon>
    </lineage>
</organism>
<evidence type="ECO:0000256" key="1">
    <source>
        <dbReference type="SAM" id="Phobius"/>
    </source>
</evidence>
<dbReference type="EMBL" id="HBHX01065697">
    <property type="protein sequence ID" value="CAE0146510.1"/>
    <property type="molecule type" value="Transcribed_RNA"/>
</dbReference>
<keyword evidence="1" id="KW-0812">Transmembrane</keyword>
<gene>
    <name evidence="2" type="ORF">HERI1096_LOCUS36378</name>
</gene>
<name>A0A7S3BWD5_9EUKA</name>
<evidence type="ECO:0000313" key="2">
    <source>
        <dbReference type="EMBL" id="CAE0146510.1"/>
    </source>
</evidence>
<keyword evidence="1" id="KW-0472">Membrane</keyword>